<dbReference type="EMBL" id="CP060637">
    <property type="protein sequence ID" value="QNM15669.1"/>
    <property type="molecule type" value="Genomic_DNA"/>
</dbReference>
<evidence type="ECO:0000256" key="1">
    <source>
        <dbReference type="SAM" id="SignalP"/>
    </source>
</evidence>
<keyword evidence="3" id="KW-1185">Reference proteome</keyword>
<proteinExistence type="predicted"/>
<dbReference type="SUPFAM" id="SSF69360">
    <property type="entry name" value="Cell wall binding repeat"/>
    <property type="match status" value="1"/>
</dbReference>
<gene>
    <name evidence="2" type="ORF">H9Q81_02170</name>
</gene>
<dbReference type="PANTHER" id="PTHR37841:SF1">
    <property type="entry name" value="DUF3298 DOMAIN-CONTAINING PROTEIN"/>
    <property type="match status" value="1"/>
</dbReference>
<feature type="signal peptide" evidence="1">
    <location>
        <begin position="1"/>
        <end position="18"/>
    </location>
</feature>
<reference evidence="2 3" key="1">
    <citation type="submission" date="2020-08" db="EMBL/GenBank/DDBJ databases">
        <authorList>
            <person name="Liu C."/>
            <person name="Sun Q."/>
        </authorList>
    </citation>
    <scope>NUCLEOTIDE SEQUENCE [LARGE SCALE GENOMIC DNA]</scope>
    <source>
        <strain evidence="2 3">NSJ-57</strain>
    </source>
</reference>
<dbReference type="RefSeq" id="WP_187423042.1">
    <property type="nucleotide sequence ID" value="NZ_CP060637.1"/>
</dbReference>
<dbReference type="AlphaFoldDB" id="A0A7G9GXY7"/>
<dbReference type="KEGG" id="fho:H9Q81_02170"/>
<dbReference type="Pfam" id="PF14903">
    <property type="entry name" value="WG_beta_rep"/>
    <property type="match status" value="1"/>
</dbReference>
<keyword evidence="1" id="KW-0732">Signal</keyword>
<feature type="chain" id="PRO_5029006497" evidence="1">
    <location>
        <begin position="19"/>
        <end position="243"/>
    </location>
</feature>
<accession>A0A7G9GXY7</accession>
<sequence>MKKMITIIGLLLSLYSFSQEKFTYKELNMTQAPANIKIIQILDGNNIGLYGVIDNNGNFLTSNNNILISIQENHIYLLDIDNNEGLMSIDGNWIGKMGEYKYKDKYSNMFLPLQEEKNKNFFIVYQKEKDHNKFAYLNLKGQLITPYLYDDAESFSDGLAAVKKGQKWGYINEDGQEVIDFIFDEVFPFENGSAVVRIGEDTFYIDAKGNKKVTQTFFYNIKEWIESVKRHISNSFVEKIGAI</sequence>
<evidence type="ECO:0000313" key="3">
    <source>
        <dbReference type="Proteomes" id="UP000515913"/>
    </source>
</evidence>
<evidence type="ECO:0000313" key="2">
    <source>
        <dbReference type="EMBL" id="QNM15669.1"/>
    </source>
</evidence>
<dbReference type="InterPro" id="IPR032774">
    <property type="entry name" value="WG_beta_rep"/>
</dbReference>
<protein>
    <submittedName>
        <fullName evidence="2">WG repeat-containing protein</fullName>
    </submittedName>
</protein>
<dbReference type="PANTHER" id="PTHR37841">
    <property type="entry name" value="GLR2918 PROTEIN"/>
    <property type="match status" value="1"/>
</dbReference>
<organism evidence="2 3">
    <name type="scientific">Fusobacterium hominis</name>
    <dbReference type="NCBI Taxonomy" id="2764326"/>
    <lineage>
        <taxon>Bacteria</taxon>
        <taxon>Fusobacteriati</taxon>
        <taxon>Fusobacteriota</taxon>
        <taxon>Fusobacteriia</taxon>
        <taxon>Fusobacteriales</taxon>
        <taxon>Fusobacteriaceae</taxon>
        <taxon>Fusobacterium</taxon>
    </lineage>
</organism>
<dbReference type="Proteomes" id="UP000515913">
    <property type="component" value="Chromosome"/>
</dbReference>
<name>A0A7G9GXY7_9FUSO</name>